<keyword evidence="2" id="KW-1185">Reference proteome</keyword>
<evidence type="ECO:0000313" key="2">
    <source>
        <dbReference type="Proteomes" id="UP000814140"/>
    </source>
</evidence>
<comment type="caution">
    <text evidence="1">The sequence shown here is derived from an EMBL/GenBank/DDBJ whole genome shotgun (WGS) entry which is preliminary data.</text>
</comment>
<proteinExistence type="predicted"/>
<evidence type="ECO:0000313" key="1">
    <source>
        <dbReference type="EMBL" id="KAI0058251.1"/>
    </source>
</evidence>
<dbReference type="Proteomes" id="UP000814140">
    <property type="component" value="Unassembled WGS sequence"/>
</dbReference>
<feature type="non-terminal residue" evidence="1">
    <location>
        <position position="1"/>
    </location>
</feature>
<sequence>MEEAIVILRNDNHELRETLFLFQEEFSRRHEEQLMAIHDAANESLPFNVQGYLDEFTKSLAIDVRTLIMDIGRLWEERRTLQFEISSLTGMRSQYGPGGAFDPDWRPSQSLSSRIPRNLRP</sequence>
<name>A0ACB8SR82_9AGAM</name>
<reference evidence="1" key="2">
    <citation type="journal article" date="2022" name="New Phytol.">
        <title>Evolutionary transition to the ectomycorrhizal habit in the genomes of a hyperdiverse lineage of mushroom-forming fungi.</title>
        <authorList>
            <person name="Looney B."/>
            <person name="Miyauchi S."/>
            <person name="Morin E."/>
            <person name="Drula E."/>
            <person name="Courty P.E."/>
            <person name="Kohler A."/>
            <person name="Kuo A."/>
            <person name="LaButti K."/>
            <person name="Pangilinan J."/>
            <person name="Lipzen A."/>
            <person name="Riley R."/>
            <person name="Andreopoulos W."/>
            <person name="He G."/>
            <person name="Johnson J."/>
            <person name="Nolan M."/>
            <person name="Tritt A."/>
            <person name="Barry K.W."/>
            <person name="Grigoriev I.V."/>
            <person name="Nagy L.G."/>
            <person name="Hibbett D."/>
            <person name="Henrissat B."/>
            <person name="Matheny P.B."/>
            <person name="Labbe J."/>
            <person name="Martin F.M."/>
        </authorList>
    </citation>
    <scope>NUCLEOTIDE SEQUENCE</scope>
    <source>
        <strain evidence="1">HHB10654</strain>
    </source>
</reference>
<protein>
    <submittedName>
        <fullName evidence="1">Uncharacterized protein</fullName>
    </submittedName>
</protein>
<organism evidence="1 2">
    <name type="scientific">Artomyces pyxidatus</name>
    <dbReference type="NCBI Taxonomy" id="48021"/>
    <lineage>
        <taxon>Eukaryota</taxon>
        <taxon>Fungi</taxon>
        <taxon>Dikarya</taxon>
        <taxon>Basidiomycota</taxon>
        <taxon>Agaricomycotina</taxon>
        <taxon>Agaricomycetes</taxon>
        <taxon>Russulales</taxon>
        <taxon>Auriscalpiaceae</taxon>
        <taxon>Artomyces</taxon>
    </lineage>
</organism>
<gene>
    <name evidence="1" type="ORF">BV25DRAFT_1830255</name>
</gene>
<accession>A0ACB8SR82</accession>
<reference evidence="1" key="1">
    <citation type="submission" date="2021-03" db="EMBL/GenBank/DDBJ databases">
        <authorList>
            <consortium name="DOE Joint Genome Institute"/>
            <person name="Ahrendt S."/>
            <person name="Looney B.P."/>
            <person name="Miyauchi S."/>
            <person name="Morin E."/>
            <person name="Drula E."/>
            <person name="Courty P.E."/>
            <person name="Chicoki N."/>
            <person name="Fauchery L."/>
            <person name="Kohler A."/>
            <person name="Kuo A."/>
            <person name="Labutti K."/>
            <person name="Pangilinan J."/>
            <person name="Lipzen A."/>
            <person name="Riley R."/>
            <person name="Andreopoulos W."/>
            <person name="He G."/>
            <person name="Johnson J."/>
            <person name="Barry K.W."/>
            <person name="Grigoriev I.V."/>
            <person name="Nagy L."/>
            <person name="Hibbett D."/>
            <person name="Henrissat B."/>
            <person name="Matheny P.B."/>
            <person name="Labbe J."/>
            <person name="Martin F."/>
        </authorList>
    </citation>
    <scope>NUCLEOTIDE SEQUENCE</scope>
    <source>
        <strain evidence="1">HHB10654</strain>
    </source>
</reference>
<dbReference type="EMBL" id="MU277237">
    <property type="protein sequence ID" value="KAI0058251.1"/>
    <property type="molecule type" value="Genomic_DNA"/>
</dbReference>